<evidence type="ECO:0000259" key="6">
    <source>
        <dbReference type="PROSITE" id="PS51171"/>
    </source>
</evidence>
<dbReference type="CDD" id="cd13631">
    <property type="entry name" value="PBP2_Ct-PDT_like"/>
    <property type="match status" value="1"/>
</dbReference>
<dbReference type="Pfam" id="PF00800">
    <property type="entry name" value="PDT"/>
    <property type="match status" value="1"/>
</dbReference>
<keyword evidence="1" id="KW-0028">Amino-acid biosynthesis</keyword>
<dbReference type="FunFam" id="3.40.190.10:FF:000031">
    <property type="entry name" value="Arogenate dehydratase"/>
    <property type="match status" value="1"/>
</dbReference>
<proteinExistence type="predicted"/>
<keyword evidence="4" id="KW-0456">Lyase</keyword>
<keyword evidence="2" id="KW-0057">Aromatic amino acid biosynthesis</keyword>
<evidence type="ECO:0000313" key="8">
    <source>
        <dbReference type="Proteomes" id="UP000594261"/>
    </source>
</evidence>
<evidence type="ECO:0000256" key="3">
    <source>
        <dbReference type="ARBA" id="ARBA00023222"/>
    </source>
</evidence>
<dbReference type="EnsemblPlants" id="QL93p0073_0439:mrna">
    <property type="protein sequence ID" value="QL93p0073_0439:mrna"/>
    <property type="gene ID" value="QL93p0073_0439"/>
</dbReference>
<evidence type="ECO:0000256" key="2">
    <source>
        <dbReference type="ARBA" id="ARBA00023141"/>
    </source>
</evidence>
<name>A0A7N2RFA0_QUELO</name>
<dbReference type="PANTHER" id="PTHR21022">
    <property type="entry name" value="PREPHENATE DEHYDRATASE P PROTEIN"/>
    <property type="match status" value="1"/>
</dbReference>
<feature type="domain" description="Prephenate dehydratase" evidence="6">
    <location>
        <begin position="105"/>
        <end position="280"/>
    </location>
</feature>
<organism evidence="7 8">
    <name type="scientific">Quercus lobata</name>
    <name type="common">Valley oak</name>
    <dbReference type="NCBI Taxonomy" id="97700"/>
    <lineage>
        <taxon>Eukaryota</taxon>
        <taxon>Viridiplantae</taxon>
        <taxon>Streptophyta</taxon>
        <taxon>Embryophyta</taxon>
        <taxon>Tracheophyta</taxon>
        <taxon>Spermatophyta</taxon>
        <taxon>Magnoliopsida</taxon>
        <taxon>eudicotyledons</taxon>
        <taxon>Gunneridae</taxon>
        <taxon>Pentapetalae</taxon>
        <taxon>rosids</taxon>
        <taxon>fabids</taxon>
        <taxon>Fagales</taxon>
        <taxon>Fagaceae</taxon>
        <taxon>Quercus</taxon>
    </lineage>
</organism>
<evidence type="ECO:0000256" key="4">
    <source>
        <dbReference type="ARBA" id="ARBA00023239"/>
    </source>
</evidence>
<dbReference type="PANTHER" id="PTHR21022:SF20">
    <property type="entry name" value="AROGENATE DEHYDRATASE_PREPHENATE DEHYDRATASE 1, CHLOROPLASTIC"/>
    <property type="match status" value="1"/>
</dbReference>
<evidence type="ECO:0000256" key="1">
    <source>
        <dbReference type="ARBA" id="ARBA00022605"/>
    </source>
</evidence>
<dbReference type="Gramene" id="QL93p0073_0439:mrna">
    <property type="protein sequence ID" value="QL93p0073_0439:mrna"/>
    <property type="gene ID" value="QL93p0073_0439"/>
</dbReference>
<sequence length="326" mass="35324">MALEGASIRFCATTTCSDLGRSRNSGLAFNLRFRLEKFRKWEFCCLGVFAKRDTSSVEDHKSYVPGIEPSRTVEQTQGNESRGNHKALNLLPKRFSAYEHSSSTSNGCPSVPGAYSEAAAMKAFPKCEIVPCKTFEETLKAVEMLLVDKAVLPIENSIGGSIYGLYDLLISNGLNIVGEVKLQINHCLLGLPGVTMEGIVSVKSHPQALAQCDMTLSKLGVVRIIADNTAIAAQKVASTGLRDTGAVASARAAKIYGLDILAEKIQVRLPSLQICKTRAYKSNKKLITLDQSSKALSSLITKHLHFDSVRLIVTIKPSPPHDFGAQ</sequence>
<dbReference type="Gene3D" id="3.40.190.10">
    <property type="entry name" value="Periplasmic binding protein-like II"/>
    <property type="match status" value="2"/>
</dbReference>
<evidence type="ECO:0000313" key="7">
    <source>
        <dbReference type="EnsemblPlants" id="QL93p0073_0439:mrna"/>
    </source>
</evidence>
<dbReference type="GO" id="GO:0047769">
    <property type="term" value="F:arogenate dehydratase activity"/>
    <property type="evidence" value="ECO:0007669"/>
    <property type="project" value="TreeGrafter"/>
</dbReference>
<dbReference type="GO" id="GO:0009094">
    <property type="term" value="P:L-phenylalanine biosynthetic process"/>
    <property type="evidence" value="ECO:0007669"/>
    <property type="project" value="UniProtKB-KW"/>
</dbReference>
<keyword evidence="3" id="KW-0584">Phenylalanine biosynthesis</keyword>
<dbReference type="GO" id="GO:0009507">
    <property type="term" value="C:chloroplast"/>
    <property type="evidence" value="ECO:0007669"/>
    <property type="project" value="TreeGrafter"/>
</dbReference>
<comment type="pathway">
    <text evidence="5">Amino-acid biosynthesis.</text>
</comment>
<dbReference type="AlphaFoldDB" id="A0A7N2RFA0"/>
<dbReference type="SUPFAM" id="SSF53850">
    <property type="entry name" value="Periplasmic binding protein-like II"/>
    <property type="match status" value="1"/>
</dbReference>
<keyword evidence="8" id="KW-1185">Reference proteome</keyword>
<evidence type="ECO:0000256" key="5">
    <source>
        <dbReference type="ARBA" id="ARBA00029440"/>
    </source>
</evidence>
<accession>A0A7N2RFA0</accession>
<dbReference type="InParanoid" id="A0A7N2RFA0"/>
<dbReference type="InterPro" id="IPR001086">
    <property type="entry name" value="Preph_deHydtase"/>
</dbReference>
<dbReference type="Proteomes" id="UP000594261">
    <property type="component" value="Unassembled WGS sequence"/>
</dbReference>
<dbReference type="OMA" id="ICKTRAY"/>
<reference evidence="7" key="1">
    <citation type="submission" date="2021-01" db="UniProtKB">
        <authorList>
            <consortium name="EnsemblPlants"/>
        </authorList>
    </citation>
    <scope>IDENTIFICATION</scope>
</reference>
<dbReference type="PROSITE" id="PS51171">
    <property type="entry name" value="PREPHENATE_DEHYDR_3"/>
    <property type="match status" value="1"/>
</dbReference>
<dbReference type="GO" id="GO:0004664">
    <property type="term" value="F:prephenate dehydratase activity"/>
    <property type="evidence" value="ECO:0007669"/>
    <property type="project" value="InterPro"/>
</dbReference>
<protein>
    <recommendedName>
        <fullName evidence="6">Prephenate dehydratase domain-containing protein</fullName>
    </recommendedName>
</protein>